<comment type="subcellular location">
    <subcellularLocation>
        <location evidence="2 13">Cell membrane</location>
        <topology evidence="2 13">Peripheral membrane protein</topology>
    </subcellularLocation>
</comment>
<evidence type="ECO:0000256" key="3">
    <source>
        <dbReference type="ARBA" id="ARBA00005712"/>
    </source>
</evidence>
<dbReference type="Proteomes" id="UP000183090">
    <property type="component" value="Unassembled WGS sequence"/>
</dbReference>
<dbReference type="Gene3D" id="1.20.5.440">
    <property type="entry name" value="ATP synthase delta/epsilon subunit, C-terminal domain"/>
    <property type="match status" value="1"/>
</dbReference>
<evidence type="ECO:0000259" key="16">
    <source>
        <dbReference type="Pfam" id="PF02823"/>
    </source>
</evidence>
<dbReference type="EMBL" id="CP011366">
    <property type="protein sequence ID" value="AKG74787.1"/>
    <property type="molecule type" value="Genomic_DNA"/>
</dbReference>
<evidence type="ECO:0000313" key="19">
    <source>
        <dbReference type="Proteomes" id="UP000034029"/>
    </source>
</evidence>
<dbReference type="CDD" id="cd12152">
    <property type="entry name" value="F1-ATPase_delta"/>
    <property type="match status" value="1"/>
</dbReference>
<feature type="domain" description="ATP synthase epsilon subunit C-terminal" evidence="15">
    <location>
        <begin position="88"/>
        <end position="133"/>
    </location>
</feature>
<evidence type="ECO:0000256" key="9">
    <source>
        <dbReference type="ARBA" id="ARBA00023196"/>
    </source>
</evidence>
<dbReference type="HAMAP" id="MF_00530">
    <property type="entry name" value="ATP_synth_epsil_bac"/>
    <property type="match status" value="1"/>
</dbReference>
<dbReference type="GO" id="GO:0045259">
    <property type="term" value="C:proton-transporting ATP synthase complex"/>
    <property type="evidence" value="ECO:0007669"/>
    <property type="project" value="UniProtKB-KW"/>
</dbReference>
<gene>
    <name evidence="13" type="primary">atpC</name>
    <name evidence="17" type="ORF">AAT16_11660</name>
    <name evidence="18" type="ORF">SAMN05216235_1302</name>
</gene>
<accession>A0A0F7HMT1</accession>
<evidence type="ECO:0000256" key="12">
    <source>
        <dbReference type="ARBA" id="ARBA00031795"/>
    </source>
</evidence>
<dbReference type="InterPro" id="IPR001469">
    <property type="entry name" value="ATP_synth_F1_dsu/esu"/>
</dbReference>
<name>A0A0F7HMT1_9STAP</name>
<evidence type="ECO:0000256" key="4">
    <source>
        <dbReference type="ARBA" id="ARBA00014480"/>
    </source>
</evidence>
<keyword evidence="10 13" id="KW-0066">ATP synthesis</keyword>
<reference evidence="19" key="2">
    <citation type="submission" date="2015-04" db="EMBL/GenBank/DDBJ databases">
        <title>Complete genome sequence of Salinicoccus halodurans strain H3B36, isolated from the Qaidam basin of China.</title>
        <authorList>
            <person name="Ma Y."/>
            <person name="Jiang K."/>
            <person name="Xue Y."/>
        </authorList>
    </citation>
    <scope>NUCLEOTIDE SEQUENCE [LARGE SCALE GENOMIC DNA]</scope>
    <source>
        <strain evidence="19">H3B36</strain>
    </source>
</reference>
<dbReference type="AlphaFoldDB" id="A0A0F7HMT1"/>
<dbReference type="NCBIfam" id="TIGR01216">
    <property type="entry name" value="ATP_synt_epsi"/>
    <property type="match status" value="1"/>
</dbReference>
<evidence type="ECO:0000256" key="1">
    <source>
        <dbReference type="ARBA" id="ARBA00003543"/>
    </source>
</evidence>
<dbReference type="GO" id="GO:0005524">
    <property type="term" value="F:ATP binding"/>
    <property type="evidence" value="ECO:0007669"/>
    <property type="project" value="UniProtKB-UniRule"/>
</dbReference>
<evidence type="ECO:0000256" key="5">
    <source>
        <dbReference type="ARBA" id="ARBA00022448"/>
    </source>
</evidence>
<keyword evidence="8 13" id="KW-0472">Membrane</keyword>
<evidence type="ECO:0000256" key="8">
    <source>
        <dbReference type="ARBA" id="ARBA00023136"/>
    </source>
</evidence>
<keyword evidence="19" id="KW-1185">Reference proteome</keyword>
<dbReference type="InterPro" id="IPR036794">
    <property type="entry name" value="ATP_F1_dsu/esu_C_sf"/>
</dbReference>
<proteinExistence type="inferred from homology"/>
<dbReference type="SUPFAM" id="SSF46604">
    <property type="entry name" value="Epsilon subunit of F1F0-ATP synthase C-terminal domain"/>
    <property type="match status" value="1"/>
</dbReference>
<feature type="domain" description="ATP synthase F1 complex delta/epsilon subunit N-terminal" evidence="16">
    <location>
        <begin position="5"/>
        <end position="81"/>
    </location>
</feature>
<evidence type="ECO:0000256" key="14">
    <source>
        <dbReference type="RuleBase" id="RU003656"/>
    </source>
</evidence>
<comment type="function">
    <text evidence="1 13">Produces ATP from ADP in the presence of a proton gradient across the membrane.</text>
</comment>
<keyword evidence="5 13" id="KW-0813">Transport</keyword>
<evidence type="ECO:0000259" key="15">
    <source>
        <dbReference type="Pfam" id="PF00401"/>
    </source>
</evidence>
<dbReference type="RefSeq" id="WP_046790966.1">
    <property type="nucleotide sequence ID" value="NZ_CP011366.1"/>
</dbReference>
<comment type="subunit">
    <text evidence="13 14">F-type ATPases have 2 components, CF(1) - the catalytic core - and CF(0) - the membrane proton channel. CF(1) has five subunits: alpha(3), beta(3), gamma(1), delta(1), epsilon(1). CF(0) has three main subunits: a, b and c.</text>
</comment>
<evidence type="ECO:0000256" key="7">
    <source>
        <dbReference type="ARBA" id="ARBA00023065"/>
    </source>
</evidence>
<dbReference type="OrthoDB" id="9804110at2"/>
<dbReference type="PANTHER" id="PTHR13822:SF10">
    <property type="entry name" value="ATP SYNTHASE EPSILON CHAIN, CHLOROPLASTIC"/>
    <property type="match status" value="1"/>
</dbReference>
<dbReference type="InterPro" id="IPR020547">
    <property type="entry name" value="ATP_synth_F1_esu_C"/>
</dbReference>
<keyword evidence="7 13" id="KW-0406">Ion transport</keyword>
<organism evidence="18 20">
    <name type="scientific">Salinicoccus halodurans</name>
    <dbReference type="NCBI Taxonomy" id="407035"/>
    <lineage>
        <taxon>Bacteria</taxon>
        <taxon>Bacillati</taxon>
        <taxon>Bacillota</taxon>
        <taxon>Bacilli</taxon>
        <taxon>Bacillales</taxon>
        <taxon>Staphylococcaceae</taxon>
        <taxon>Salinicoccus</taxon>
    </lineage>
</organism>
<dbReference type="EMBL" id="FOTB01000002">
    <property type="protein sequence ID" value="SFK70308.1"/>
    <property type="molecule type" value="Genomic_DNA"/>
</dbReference>
<dbReference type="InterPro" id="IPR020546">
    <property type="entry name" value="ATP_synth_F1_dsu/esu_N"/>
</dbReference>
<evidence type="ECO:0000256" key="2">
    <source>
        <dbReference type="ARBA" id="ARBA00004202"/>
    </source>
</evidence>
<protein>
    <recommendedName>
        <fullName evidence="4 13">ATP synthase epsilon chain</fullName>
    </recommendedName>
    <alternativeName>
        <fullName evidence="12 13">ATP synthase F1 sector epsilon subunit</fullName>
    </alternativeName>
    <alternativeName>
        <fullName evidence="11 13">F-ATPase epsilon subunit</fullName>
    </alternativeName>
</protein>
<dbReference type="Proteomes" id="UP000034029">
    <property type="component" value="Chromosome"/>
</dbReference>
<evidence type="ECO:0000256" key="11">
    <source>
        <dbReference type="ARBA" id="ARBA00030215"/>
    </source>
</evidence>
<reference evidence="17 19" key="1">
    <citation type="journal article" date="2015" name="Int. J. Syst. Evol. Microbiol.">
        <title>Complete genome sequence of Salinicoccus halodurans H3B36, isolated from the Qaidam Basin in China.</title>
        <authorList>
            <person name="Jiang K."/>
            <person name="Xue Y."/>
            <person name="Ma Y."/>
        </authorList>
    </citation>
    <scope>NUCLEOTIDE SEQUENCE [LARGE SCALE GENOMIC DNA]</scope>
    <source>
        <strain evidence="17 19">H3B36</strain>
    </source>
</reference>
<comment type="similarity">
    <text evidence="3 13 14">Belongs to the ATPase epsilon chain family.</text>
</comment>
<dbReference type="InterPro" id="IPR036771">
    <property type="entry name" value="ATPsynth_dsu/esu_N"/>
</dbReference>
<keyword evidence="6 13" id="KW-0375">Hydrogen ion transport</keyword>
<keyword evidence="9 13" id="KW-0139">CF(1)</keyword>
<dbReference type="Gene3D" id="2.60.15.10">
    <property type="entry name" value="F0F1 ATP synthase delta/epsilon subunit, N-terminal"/>
    <property type="match status" value="1"/>
</dbReference>
<reference evidence="18 20" key="3">
    <citation type="submission" date="2016-10" db="EMBL/GenBank/DDBJ databases">
        <authorList>
            <person name="Varghese N."/>
            <person name="Submissions S."/>
        </authorList>
    </citation>
    <scope>NUCLEOTIDE SEQUENCE [LARGE SCALE GENOMIC DNA]</scope>
    <source>
        <strain evidence="18 20">CGMCC 1.6501</strain>
    </source>
</reference>
<dbReference type="GO" id="GO:0005886">
    <property type="term" value="C:plasma membrane"/>
    <property type="evidence" value="ECO:0007669"/>
    <property type="project" value="UniProtKB-SubCell"/>
</dbReference>
<sequence length="136" mass="14937">MNKIALDVVTPDGSVYFQENCEIIILQTKQGELGVMAGHVPTVAALKIGGLRAKIDGRFEYFAVTDGFVEIRPEKVTVLVQAGESAGEIDTERAAAAKERAEALLQQERDEKIDRFRAELALQRAINRIDVAKHSS</sequence>
<dbReference type="GO" id="GO:0046933">
    <property type="term" value="F:proton-transporting ATP synthase activity, rotational mechanism"/>
    <property type="evidence" value="ECO:0007669"/>
    <property type="project" value="UniProtKB-UniRule"/>
</dbReference>
<dbReference type="KEGG" id="shv:AAT16_11660"/>
<dbReference type="NCBIfam" id="NF001846">
    <property type="entry name" value="PRK00571.1-3"/>
    <property type="match status" value="1"/>
</dbReference>
<evidence type="ECO:0000313" key="17">
    <source>
        <dbReference type="EMBL" id="AKG74787.1"/>
    </source>
</evidence>
<keyword evidence="13" id="KW-1003">Cell membrane</keyword>
<evidence type="ECO:0000313" key="20">
    <source>
        <dbReference type="Proteomes" id="UP000183090"/>
    </source>
</evidence>
<dbReference type="SUPFAM" id="SSF51344">
    <property type="entry name" value="Epsilon subunit of F1F0-ATP synthase N-terminal domain"/>
    <property type="match status" value="1"/>
</dbReference>
<dbReference type="PANTHER" id="PTHR13822">
    <property type="entry name" value="ATP SYNTHASE DELTA/EPSILON CHAIN"/>
    <property type="match status" value="1"/>
</dbReference>
<dbReference type="NCBIfam" id="NF009980">
    <property type="entry name" value="PRK13446.1"/>
    <property type="match status" value="1"/>
</dbReference>
<evidence type="ECO:0000313" key="18">
    <source>
        <dbReference type="EMBL" id="SFK70308.1"/>
    </source>
</evidence>
<dbReference type="Pfam" id="PF00401">
    <property type="entry name" value="ATP-synt_DE"/>
    <property type="match status" value="1"/>
</dbReference>
<evidence type="ECO:0000256" key="10">
    <source>
        <dbReference type="ARBA" id="ARBA00023310"/>
    </source>
</evidence>
<evidence type="ECO:0000256" key="13">
    <source>
        <dbReference type="HAMAP-Rule" id="MF_00530"/>
    </source>
</evidence>
<dbReference type="Pfam" id="PF02823">
    <property type="entry name" value="ATP-synt_DE_N"/>
    <property type="match status" value="1"/>
</dbReference>
<evidence type="ECO:0000256" key="6">
    <source>
        <dbReference type="ARBA" id="ARBA00022781"/>
    </source>
</evidence>